<evidence type="ECO:0000313" key="1">
    <source>
        <dbReference type="EMBL" id="VEL13155.1"/>
    </source>
</evidence>
<dbReference type="Proteomes" id="UP000784294">
    <property type="component" value="Unassembled WGS sequence"/>
</dbReference>
<sequence length="385" mass="39639">GCSAAVATGVGPKVELVVGRQEACLELDATDGSDGHSTVAYAGSPTPCCYLDGRLSNMSGFVVPQIFISPGPTVKPGVGVGAGEEATVAGCAYSPTSTVSLVEFTCQRRTSDAGYSTQEGLAVENTLSEGEEVLGVADKIHLLTASAVDLLGSPSDSELDSGVGVGVGKRRASSASTADVETSDVPTRLMVTMANVATGVSAAGLRGGRPTAGATVAASTGTSFLYPPTSLSMRMSHSASDQSHQPTHRLVLPMDALQVISSTAMTVPSSHELTVSRRSEGCGWAEKDRPSVSLCLAGRQTAPRVARRPPDGMTTSCQSNANLSSEAGRPRFGCAFLSYAHCSLLTSPGHNFCPDSNRKHRALANGTSSTEEWGYSAHCSFFQGL</sequence>
<keyword evidence="2" id="KW-1185">Reference proteome</keyword>
<name>A0A3S5CDV6_9PLAT</name>
<protein>
    <submittedName>
        <fullName evidence="1">Uncharacterized protein</fullName>
    </submittedName>
</protein>
<proteinExistence type="predicted"/>
<accession>A0A3S5CDV6</accession>
<dbReference type="AlphaFoldDB" id="A0A3S5CDV6"/>
<gene>
    <name evidence="1" type="ORF">PXEA_LOCUS6595</name>
</gene>
<dbReference type="EMBL" id="CAAALY010016895">
    <property type="protein sequence ID" value="VEL13155.1"/>
    <property type="molecule type" value="Genomic_DNA"/>
</dbReference>
<evidence type="ECO:0000313" key="2">
    <source>
        <dbReference type="Proteomes" id="UP000784294"/>
    </source>
</evidence>
<reference evidence="1" key="1">
    <citation type="submission" date="2018-11" db="EMBL/GenBank/DDBJ databases">
        <authorList>
            <consortium name="Pathogen Informatics"/>
        </authorList>
    </citation>
    <scope>NUCLEOTIDE SEQUENCE</scope>
</reference>
<organism evidence="1 2">
    <name type="scientific">Protopolystoma xenopodis</name>
    <dbReference type="NCBI Taxonomy" id="117903"/>
    <lineage>
        <taxon>Eukaryota</taxon>
        <taxon>Metazoa</taxon>
        <taxon>Spiralia</taxon>
        <taxon>Lophotrochozoa</taxon>
        <taxon>Platyhelminthes</taxon>
        <taxon>Monogenea</taxon>
        <taxon>Polyopisthocotylea</taxon>
        <taxon>Polystomatidea</taxon>
        <taxon>Polystomatidae</taxon>
        <taxon>Protopolystoma</taxon>
    </lineage>
</organism>
<feature type="non-terminal residue" evidence="1">
    <location>
        <position position="1"/>
    </location>
</feature>
<comment type="caution">
    <text evidence="1">The sequence shown here is derived from an EMBL/GenBank/DDBJ whole genome shotgun (WGS) entry which is preliminary data.</text>
</comment>